<evidence type="ECO:0000313" key="3">
    <source>
        <dbReference type="EMBL" id="ABU59777.1"/>
    </source>
</evidence>
<reference evidence="3 4" key="1">
    <citation type="submission" date="2007-08" db="EMBL/GenBank/DDBJ databases">
        <title>Complete sequence of Roseiflexus castenholzii DSM 13941.</title>
        <authorList>
            <consortium name="US DOE Joint Genome Institute"/>
            <person name="Copeland A."/>
            <person name="Lucas S."/>
            <person name="Lapidus A."/>
            <person name="Barry K."/>
            <person name="Glavina del Rio T."/>
            <person name="Dalin E."/>
            <person name="Tice H."/>
            <person name="Pitluck S."/>
            <person name="Thompson L.S."/>
            <person name="Brettin T."/>
            <person name="Bruce D."/>
            <person name="Detter J.C."/>
            <person name="Han C."/>
            <person name="Tapia R."/>
            <person name="Schmutz J."/>
            <person name="Larimer F."/>
            <person name="Land M."/>
            <person name="Hauser L."/>
            <person name="Kyrpides N."/>
            <person name="Mikhailova N."/>
            <person name="Bryant D.A."/>
            <person name="Hanada S."/>
            <person name="Tsukatani Y."/>
            <person name="Richardson P."/>
        </authorList>
    </citation>
    <scope>NUCLEOTIDE SEQUENCE [LARGE SCALE GENOMIC DNA]</scope>
    <source>
        <strain evidence="4">DSM 13941 / HLO8</strain>
    </source>
</reference>
<dbReference type="PANTHER" id="PTHR21043:SF0">
    <property type="entry name" value="MITOCHONDRIAL ASSEMBLY OF RIBOSOMAL LARGE SUBUNIT PROTEIN 1"/>
    <property type="match status" value="1"/>
</dbReference>
<dbReference type="GO" id="GO:0042256">
    <property type="term" value="P:cytosolic ribosome assembly"/>
    <property type="evidence" value="ECO:0007669"/>
    <property type="project" value="UniProtKB-UniRule"/>
</dbReference>
<sequence>MALAEDKQASNIVLLDLRRLNTVADYFVICTGGSERQLKAITESIDEGLAREYDLQPRIEGTADTGWVLLDYGDVVVHIFSVELRDRYRLERLWSKATPVVVLQ</sequence>
<evidence type="ECO:0000256" key="1">
    <source>
        <dbReference type="ARBA" id="ARBA00010574"/>
    </source>
</evidence>
<dbReference type="NCBIfam" id="TIGR00090">
    <property type="entry name" value="rsfS_iojap_ybeB"/>
    <property type="match status" value="1"/>
</dbReference>
<comment type="similarity">
    <text evidence="1 2">Belongs to the Iojap/RsfS family.</text>
</comment>
<proteinExistence type="inferred from homology"/>
<dbReference type="GO" id="GO:0017148">
    <property type="term" value="P:negative regulation of translation"/>
    <property type="evidence" value="ECO:0007669"/>
    <property type="project" value="UniProtKB-UniRule"/>
</dbReference>
<dbReference type="InterPro" id="IPR004394">
    <property type="entry name" value="Iojap/RsfS/C7orf30"/>
</dbReference>
<dbReference type="InterPro" id="IPR043519">
    <property type="entry name" value="NT_sf"/>
</dbReference>
<dbReference type="eggNOG" id="COG0799">
    <property type="taxonomic scope" value="Bacteria"/>
</dbReference>
<keyword evidence="2" id="KW-0678">Repressor</keyword>
<keyword evidence="2" id="KW-0963">Cytoplasm</keyword>
<dbReference type="GO" id="GO:0043023">
    <property type="term" value="F:ribosomal large subunit binding"/>
    <property type="evidence" value="ECO:0007669"/>
    <property type="project" value="TreeGrafter"/>
</dbReference>
<dbReference type="Proteomes" id="UP000000263">
    <property type="component" value="Chromosome"/>
</dbReference>
<keyword evidence="4" id="KW-1185">Reference proteome</keyword>
<protein>
    <recommendedName>
        <fullName evidence="2">Ribosomal silencing factor RsfS</fullName>
    </recommendedName>
</protein>
<dbReference type="Pfam" id="PF02410">
    <property type="entry name" value="RsfS"/>
    <property type="match status" value="1"/>
</dbReference>
<keyword evidence="2" id="KW-0810">Translation regulation</keyword>
<comment type="subcellular location">
    <subcellularLocation>
        <location evidence="2">Cytoplasm</location>
    </subcellularLocation>
</comment>
<gene>
    <name evidence="2" type="primary">rsfS</name>
    <name evidence="3" type="ordered locus">Rcas_3737</name>
</gene>
<dbReference type="KEGG" id="rca:Rcas_3737"/>
<dbReference type="RefSeq" id="WP_012122200.1">
    <property type="nucleotide sequence ID" value="NC_009767.1"/>
</dbReference>
<dbReference type="STRING" id="383372.Rcas_3737"/>
<evidence type="ECO:0000313" key="4">
    <source>
        <dbReference type="Proteomes" id="UP000000263"/>
    </source>
</evidence>
<accession>A7NQD1</accession>
<dbReference type="SUPFAM" id="SSF81301">
    <property type="entry name" value="Nucleotidyltransferase"/>
    <property type="match status" value="1"/>
</dbReference>
<name>A7NQD1_ROSCS</name>
<evidence type="ECO:0000256" key="2">
    <source>
        <dbReference type="HAMAP-Rule" id="MF_01477"/>
    </source>
</evidence>
<dbReference type="HOGENOM" id="CLU_092688_5_0_0"/>
<dbReference type="AlphaFoldDB" id="A7NQD1"/>
<organism evidence="3 4">
    <name type="scientific">Roseiflexus castenholzii (strain DSM 13941 / HLO8)</name>
    <dbReference type="NCBI Taxonomy" id="383372"/>
    <lineage>
        <taxon>Bacteria</taxon>
        <taxon>Bacillati</taxon>
        <taxon>Chloroflexota</taxon>
        <taxon>Chloroflexia</taxon>
        <taxon>Chloroflexales</taxon>
        <taxon>Roseiflexineae</taxon>
        <taxon>Roseiflexaceae</taxon>
        <taxon>Roseiflexus</taxon>
    </lineage>
</organism>
<comment type="function">
    <text evidence="2">Functions as a ribosomal silencing factor. Interacts with ribosomal protein uL14 (rplN), blocking formation of intersubunit bridge B8. Prevents association of the 30S and 50S ribosomal subunits and the formation of functional ribosomes, thus repressing translation.</text>
</comment>
<dbReference type="GO" id="GO:0090071">
    <property type="term" value="P:negative regulation of ribosome biogenesis"/>
    <property type="evidence" value="ECO:0007669"/>
    <property type="project" value="UniProtKB-UniRule"/>
</dbReference>
<dbReference type="Gene3D" id="3.30.460.10">
    <property type="entry name" value="Beta Polymerase, domain 2"/>
    <property type="match status" value="1"/>
</dbReference>
<dbReference type="PANTHER" id="PTHR21043">
    <property type="entry name" value="IOJAP SUPERFAMILY ORTHOLOG"/>
    <property type="match status" value="1"/>
</dbReference>
<comment type="subunit">
    <text evidence="2">Interacts with ribosomal protein uL14 (rplN).</text>
</comment>
<dbReference type="HAMAP" id="MF_01477">
    <property type="entry name" value="Iojap_RsfS"/>
    <property type="match status" value="1"/>
</dbReference>
<dbReference type="GO" id="GO:0005737">
    <property type="term" value="C:cytoplasm"/>
    <property type="evidence" value="ECO:0007669"/>
    <property type="project" value="UniProtKB-SubCell"/>
</dbReference>
<dbReference type="EMBL" id="CP000804">
    <property type="protein sequence ID" value="ABU59777.1"/>
    <property type="molecule type" value="Genomic_DNA"/>
</dbReference>